<reference evidence="3 4" key="1">
    <citation type="submission" date="2018-05" db="EMBL/GenBank/DDBJ databases">
        <title>Genetic diversity of glacier-inhabiting Cryobacterium bacteria in China and description of Cryobacterium mengkeensis sp. nov. and Arthrobacter glacialis sp. nov.</title>
        <authorList>
            <person name="Liu Q."/>
            <person name="Xin Y.-H."/>
        </authorList>
    </citation>
    <scope>NUCLEOTIDE SEQUENCE [LARGE SCALE GENOMIC DNA]</scope>
    <source>
        <strain evidence="3 4">B7</strain>
    </source>
</reference>
<accession>A0A2V5J562</accession>
<keyword evidence="4" id="KW-1185">Reference proteome</keyword>
<dbReference type="Proteomes" id="UP000247980">
    <property type="component" value="Unassembled WGS sequence"/>
</dbReference>
<feature type="region of interest" description="Disordered" evidence="2">
    <location>
        <begin position="1"/>
        <end position="30"/>
    </location>
</feature>
<evidence type="ECO:0000313" key="4">
    <source>
        <dbReference type="Proteomes" id="UP000247980"/>
    </source>
</evidence>
<proteinExistence type="predicted"/>
<evidence type="ECO:0000313" key="3">
    <source>
        <dbReference type="EMBL" id="PYI37590.1"/>
    </source>
</evidence>
<keyword evidence="1" id="KW-0175">Coiled coil</keyword>
<evidence type="ECO:0000256" key="1">
    <source>
        <dbReference type="SAM" id="Coils"/>
    </source>
</evidence>
<dbReference type="AlphaFoldDB" id="A0A2V5J562"/>
<evidence type="ECO:0008006" key="5">
    <source>
        <dbReference type="Google" id="ProtNLM"/>
    </source>
</evidence>
<sequence length="128" mass="14051">MSSLVLAEVRQDGSMSISGPRAGGPTPRRSFTPTQKLELLAQYEEACARHEGGVFLREQGLYSSQMVEWRKLRDAGVLQGKKAGEKIGKLSGEQAEIARLRRQLEVSESRLKRSEAALGVKGKLALQN</sequence>
<evidence type="ECO:0000256" key="2">
    <source>
        <dbReference type="SAM" id="MobiDB-lite"/>
    </source>
</evidence>
<gene>
    <name evidence="3" type="ORF">CVS30_14405</name>
</gene>
<organism evidence="3 4">
    <name type="scientific">Arthrobacter psychrolactophilus</name>
    <dbReference type="NCBI Taxonomy" id="92442"/>
    <lineage>
        <taxon>Bacteria</taxon>
        <taxon>Bacillati</taxon>
        <taxon>Actinomycetota</taxon>
        <taxon>Actinomycetes</taxon>
        <taxon>Micrococcales</taxon>
        <taxon>Micrococcaceae</taxon>
        <taxon>Arthrobacter</taxon>
    </lineage>
</organism>
<comment type="caution">
    <text evidence="3">The sequence shown here is derived from an EMBL/GenBank/DDBJ whole genome shotgun (WGS) entry which is preliminary data.</text>
</comment>
<dbReference type="EMBL" id="QJVC01000019">
    <property type="protein sequence ID" value="PYI37590.1"/>
    <property type="molecule type" value="Genomic_DNA"/>
</dbReference>
<name>A0A2V5J562_9MICC</name>
<feature type="coiled-coil region" evidence="1">
    <location>
        <begin position="90"/>
        <end position="117"/>
    </location>
</feature>
<protein>
    <recommendedName>
        <fullName evidence="5">Transposase</fullName>
    </recommendedName>
</protein>